<organism evidence="3 4">
    <name type="scientific">Alicycliphilus denitrificans</name>
    <dbReference type="NCBI Taxonomy" id="179636"/>
    <lineage>
        <taxon>Bacteria</taxon>
        <taxon>Pseudomonadati</taxon>
        <taxon>Pseudomonadota</taxon>
        <taxon>Betaproteobacteria</taxon>
        <taxon>Burkholderiales</taxon>
        <taxon>Comamonadaceae</taxon>
        <taxon>Alicycliphilus</taxon>
    </lineage>
</organism>
<dbReference type="GO" id="GO:0006313">
    <property type="term" value="P:DNA transposition"/>
    <property type="evidence" value="ECO:0007669"/>
    <property type="project" value="InterPro"/>
</dbReference>
<reference evidence="3 4" key="1">
    <citation type="submission" date="2020-05" db="EMBL/GenBank/DDBJ databases">
        <title>Complete genome sequence of Alicycliphilus denitrificans DP3.</title>
        <authorList>
            <person name="Chen X."/>
        </authorList>
    </citation>
    <scope>NUCLEOTIDE SEQUENCE [LARGE SCALE GENOMIC DNA]</scope>
    <source>
        <strain evidence="3 4">DP3</strain>
    </source>
</reference>
<name>A0A858ZRR9_9BURK</name>
<dbReference type="PANTHER" id="PTHR33055:SF3">
    <property type="entry name" value="PUTATIVE TRANSPOSASE FOR IS117-RELATED"/>
    <property type="match status" value="1"/>
</dbReference>
<dbReference type="InterPro" id="IPR002525">
    <property type="entry name" value="Transp_IS110-like_N"/>
</dbReference>
<dbReference type="EMBL" id="CP051298">
    <property type="protein sequence ID" value="QKD43556.1"/>
    <property type="molecule type" value="Genomic_DNA"/>
</dbReference>
<sequence length="374" mass="41769">MEERTQFFVGLDVHKDSISVAACEAGRTSARFVGVIRPDVRQLAKLLAKAGEPSHVSVVYEAGPTGFGLYRELRRRGYRCEIVAPSLIPQRAGDRIKNDRRDCCRLAELSRAGELKAIWVPDEVHESIRDLCRAREDAVQARLRARQQLKSFMLRHDRHYPGKTSWTKTHERWIADQRFDHAGETLALAEYLLAVEAAQQRVDRLTTALLQIVQSWRFAPVVAALRSLRGIDSVTAIGLIAEIGDFERFETARDLMGYIGLVPSEHSSGNSVRRGSITKTGNGHARRLLVEAAWNYRFAARMSTTLRNRSAELPAAIRDHAWKAQMRLNSRFAQLSSRGVHINKVCVAVARELAGFVWAIARQAQAAAPVASGA</sequence>
<feature type="domain" description="Transposase IS116/IS110/IS902 C-terminal" evidence="2">
    <location>
        <begin position="224"/>
        <end position="296"/>
    </location>
</feature>
<dbReference type="RefSeq" id="WP_168727803.1">
    <property type="nucleotide sequence ID" value="NZ_CP051298.1"/>
</dbReference>
<dbReference type="AlphaFoldDB" id="A0A858ZRR9"/>
<evidence type="ECO:0000259" key="1">
    <source>
        <dbReference type="Pfam" id="PF01548"/>
    </source>
</evidence>
<evidence type="ECO:0000313" key="3">
    <source>
        <dbReference type="EMBL" id="QKD43556.1"/>
    </source>
</evidence>
<dbReference type="GO" id="GO:0003677">
    <property type="term" value="F:DNA binding"/>
    <property type="evidence" value="ECO:0007669"/>
    <property type="project" value="InterPro"/>
</dbReference>
<dbReference type="GO" id="GO:0004803">
    <property type="term" value="F:transposase activity"/>
    <property type="evidence" value="ECO:0007669"/>
    <property type="project" value="InterPro"/>
</dbReference>
<accession>A0A858ZRR9</accession>
<dbReference type="Pfam" id="PF01548">
    <property type="entry name" value="DEDD_Tnp_IS110"/>
    <property type="match status" value="1"/>
</dbReference>
<dbReference type="PANTHER" id="PTHR33055">
    <property type="entry name" value="TRANSPOSASE FOR INSERTION SEQUENCE ELEMENT IS1111A"/>
    <property type="match status" value="1"/>
</dbReference>
<proteinExistence type="predicted"/>
<dbReference type="Proteomes" id="UP000500755">
    <property type="component" value="Chromosome"/>
</dbReference>
<dbReference type="NCBIfam" id="NF033542">
    <property type="entry name" value="transpos_IS110"/>
    <property type="match status" value="1"/>
</dbReference>
<evidence type="ECO:0000313" key="4">
    <source>
        <dbReference type="Proteomes" id="UP000500755"/>
    </source>
</evidence>
<dbReference type="InterPro" id="IPR047650">
    <property type="entry name" value="Transpos_IS110"/>
</dbReference>
<feature type="domain" description="Transposase IS110-like N-terminal" evidence="1">
    <location>
        <begin position="9"/>
        <end position="153"/>
    </location>
</feature>
<evidence type="ECO:0000259" key="2">
    <source>
        <dbReference type="Pfam" id="PF02371"/>
    </source>
</evidence>
<gene>
    <name evidence="3" type="ORF">HF896_08000</name>
</gene>
<protein>
    <submittedName>
        <fullName evidence="3">IS110 family transposase</fullName>
    </submittedName>
</protein>
<dbReference type="Pfam" id="PF02371">
    <property type="entry name" value="Transposase_20"/>
    <property type="match status" value="1"/>
</dbReference>
<dbReference type="InterPro" id="IPR003346">
    <property type="entry name" value="Transposase_20"/>
</dbReference>